<keyword evidence="4" id="KW-0804">Transcription</keyword>
<dbReference type="Pfam" id="PF04542">
    <property type="entry name" value="Sigma70_r2"/>
    <property type="match status" value="1"/>
</dbReference>
<gene>
    <name evidence="7" type="ORF">F5984_04080</name>
</gene>
<dbReference type="NCBIfam" id="TIGR02985">
    <property type="entry name" value="Sig70_bacteroi1"/>
    <property type="match status" value="1"/>
</dbReference>
<dbReference type="Gene3D" id="1.10.10.10">
    <property type="entry name" value="Winged helix-like DNA-binding domain superfamily/Winged helix DNA-binding domain"/>
    <property type="match status" value="1"/>
</dbReference>
<evidence type="ECO:0000256" key="3">
    <source>
        <dbReference type="ARBA" id="ARBA00023082"/>
    </source>
</evidence>
<dbReference type="PANTHER" id="PTHR43133">
    <property type="entry name" value="RNA POLYMERASE ECF-TYPE SIGMA FACTO"/>
    <property type="match status" value="1"/>
</dbReference>
<dbReference type="InterPro" id="IPR014327">
    <property type="entry name" value="RNA_pol_sigma70_bacteroid"/>
</dbReference>
<dbReference type="SUPFAM" id="SSF88659">
    <property type="entry name" value="Sigma3 and sigma4 domains of RNA polymerase sigma factors"/>
    <property type="match status" value="1"/>
</dbReference>
<dbReference type="GO" id="GO:0006352">
    <property type="term" value="P:DNA-templated transcription initiation"/>
    <property type="evidence" value="ECO:0007669"/>
    <property type="project" value="InterPro"/>
</dbReference>
<dbReference type="AlphaFoldDB" id="A0A7J5U5S4"/>
<dbReference type="InterPro" id="IPR036388">
    <property type="entry name" value="WH-like_DNA-bd_sf"/>
</dbReference>
<evidence type="ECO:0000259" key="6">
    <source>
        <dbReference type="Pfam" id="PF08281"/>
    </source>
</evidence>
<dbReference type="InterPro" id="IPR039425">
    <property type="entry name" value="RNA_pol_sigma-70-like"/>
</dbReference>
<keyword evidence="2" id="KW-0805">Transcription regulation</keyword>
<sequence length="220" mass="25556">MLLIHSYFFFGSENYGSMPVTPDMVRNWLVQMTLHNNSRAFREFFDYFYRDAFRLAFFYIQDKETAEELTSDVFLKLWERRESLGTVLHPRSYLLTSVKNHCLNHLRKQQPGYMGDLSLLDDELSLTNATDGPEQELVWDEMQQALNRAIASLPPRCGLIFDMVRHQQLSYREVADALGISPKTVEIQMGIALKRLSQLTTTLGESNPTILLAFLFSHFF</sequence>
<dbReference type="EMBL" id="WELI01000001">
    <property type="protein sequence ID" value="KAB7733125.1"/>
    <property type="molecule type" value="Genomic_DNA"/>
</dbReference>
<keyword evidence="8" id="KW-1185">Reference proteome</keyword>
<dbReference type="GO" id="GO:0016987">
    <property type="term" value="F:sigma factor activity"/>
    <property type="evidence" value="ECO:0007669"/>
    <property type="project" value="UniProtKB-KW"/>
</dbReference>
<evidence type="ECO:0000256" key="2">
    <source>
        <dbReference type="ARBA" id="ARBA00023015"/>
    </source>
</evidence>
<evidence type="ECO:0000259" key="5">
    <source>
        <dbReference type="Pfam" id="PF04542"/>
    </source>
</evidence>
<dbReference type="Pfam" id="PF08281">
    <property type="entry name" value="Sigma70_r4_2"/>
    <property type="match status" value="1"/>
</dbReference>
<dbReference type="Proteomes" id="UP000488299">
    <property type="component" value="Unassembled WGS sequence"/>
</dbReference>
<proteinExistence type="inferred from homology"/>
<name>A0A7J5U5S4_9BACT</name>
<organism evidence="7 8">
    <name type="scientific">Rudanella paleaurantiibacter</name>
    <dbReference type="NCBI Taxonomy" id="2614655"/>
    <lineage>
        <taxon>Bacteria</taxon>
        <taxon>Pseudomonadati</taxon>
        <taxon>Bacteroidota</taxon>
        <taxon>Cytophagia</taxon>
        <taxon>Cytophagales</taxon>
        <taxon>Cytophagaceae</taxon>
        <taxon>Rudanella</taxon>
    </lineage>
</organism>
<dbReference type="InterPro" id="IPR007627">
    <property type="entry name" value="RNA_pol_sigma70_r2"/>
</dbReference>
<dbReference type="InterPro" id="IPR013324">
    <property type="entry name" value="RNA_pol_sigma_r3/r4-like"/>
</dbReference>
<dbReference type="InterPro" id="IPR014284">
    <property type="entry name" value="RNA_pol_sigma-70_dom"/>
</dbReference>
<dbReference type="SUPFAM" id="SSF88946">
    <property type="entry name" value="Sigma2 domain of RNA polymerase sigma factors"/>
    <property type="match status" value="1"/>
</dbReference>
<dbReference type="GO" id="GO:0003677">
    <property type="term" value="F:DNA binding"/>
    <property type="evidence" value="ECO:0007669"/>
    <property type="project" value="InterPro"/>
</dbReference>
<evidence type="ECO:0000256" key="4">
    <source>
        <dbReference type="ARBA" id="ARBA00023163"/>
    </source>
</evidence>
<dbReference type="InterPro" id="IPR013249">
    <property type="entry name" value="RNA_pol_sigma70_r4_t2"/>
</dbReference>
<keyword evidence="3" id="KW-0731">Sigma factor</keyword>
<comment type="caution">
    <text evidence="7">The sequence shown here is derived from an EMBL/GenBank/DDBJ whole genome shotgun (WGS) entry which is preliminary data.</text>
</comment>
<comment type="similarity">
    <text evidence="1">Belongs to the sigma-70 factor family. ECF subfamily.</text>
</comment>
<dbReference type="Gene3D" id="1.10.1740.10">
    <property type="match status" value="1"/>
</dbReference>
<reference evidence="7 8" key="1">
    <citation type="submission" date="2019-10" db="EMBL/GenBank/DDBJ databases">
        <title>Rudanella paleaurantiibacter sp. nov., isolated from sludge.</title>
        <authorList>
            <person name="Xu S.Q."/>
        </authorList>
    </citation>
    <scope>NUCLEOTIDE SEQUENCE [LARGE SCALE GENOMIC DNA]</scope>
    <source>
        <strain evidence="7 8">HX-22-17</strain>
    </source>
</reference>
<evidence type="ECO:0000313" key="8">
    <source>
        <dbReference type="Proteomes" id="UP000488299"/>
    </source>
</evidence>
<feature type="domain" description="RNA polymerase sigma factor 70 region 4 type 2" evidence="6">
    <location>
        <begin position="144"/>
        <end position="196"/>
    </location>
</feature>
<evidence type="ECO:0000313" key="7">
    <source>
        <dbReference type="EMBL" id="KAB7733125.1"/>
    </source>
</evidence>
<dbReference type="PANTHER" id="PTHR43133:SF46">
    <property type="entry name" value="RNA POLYMERASE SIGMA-70 FACTOR ECF SUBFAMILY"/>
    <property type="match status" value="1"/>
</dbReference>
<feature type="domain" description="RNA polymerase sigma-70 region 2" evidence="5">
    <location>
        <begin position="45"/>
        <end position="110"/>
    </location>
</feature>
<protein>
    <submittedName>
        <fullName evidence="7">RNA polymerase sigma-70 factor</fullName>
    </submittedName>
</protein>
<dbReference type="NCBIfam" id="TIGR02937">
    <property type="entry name" value="sigma70-ECF"/>
    <property type="match status" value="1"/>
</dbReference>
<accession>A0A7J5U5S4</accession>
<dbReference type="InterPro" id="IPR013325">
    <property type="entry name" value="RNA_pol_sigma_r2"/>
</dbReference>
<evidence type="ECO:0000256" key="1">
    <source>
        <dbReference type="ARBA" id="ARBA00010641"/>
    </source>
</evidence>